<reference evidence="1 2" key="1">
    <citation type="submission" date="2018-09" db="EMBL/GenBank/DDBJ databases">
        <title>Bacillus saliacetes sp. nov., isolated from Thai shrimp paste (Ka-pi).</title>
        <authorList>
            <person name="Daroonpunt R."/>
            <person name="Tanasupawat S."/>
            <person name="Yiamsombut S."/>
        </authorList>
    </citation>
    <scope>NUCLEOTIDE SEQUENCE [LARGE SCALE GENOMIC DNA]</scope>
    <source>
        <strain evidence="1 2">SKP7-4</strain>
    </source>
</reference>
<evidence type="ECO:0000313" key="1">
    <source>
        <dbReference type="EMBL" id="RIW36340.1"/>
    </source>
</evidence>
<protein>
    <submittedName>
        <fullName evidence="1">Uncharacterized protein</fullName>
    </submittedName>
</protein>
<sequence>MEEQLQQTIKELEVSLRELENASSENVLVQHYIQEEKKEIQQLLERYYFQESIDPDISSELISYFWIGSGNHKEQDWLHYTKKSLY</sequence>
<dbReference type="OrthoDB" id="2888623at2"/>
<keyword evidence="2" id="KW-1185">Reference proteome</keyword>
<organism evidence="1 2">
    <name type="scientific">Bacillus salacetis</name>
    <dbReference type="NCBI Taxonomy" id="2315464"/>
    <lineage>
        <taxon>Bacteria</taxon>
        <taxon>Bacillati</taxon>
        <taxon>Bacillota</taxon>
        <taxon>Bacilli</taxon>
        <taxon>Bacillales</taxon>
        <taxon>Bacillaceae</taxon>
        <taxon>Bacillus</taxon>
    </lineage>
</organism>
<dbReference type="RefSeq" id="WP_119545895.1">
    <property type="nucleotide sequence ID" value="NZ_QXIR01000005.1"/>
</dbReference>
<dbReference type="AlphaFoldDB" id="A0A3A1R640"/>
<gene>
    <name evidence="1" type="ORF">D3H55_05370</name>
</gene>
<name>A0A3A1R640_9BACI</name>
<evidence type="ECO:0000313" key="2">
    <source>
        <dbReference type="Proteomes" id="UP000265801"/>
    </source>
</evidence>
<comment type="caution">
    <text evidence="1">The sequence shown here is derived from an EMBL/GenBank/DDBJ whole genome shotgun (WGS) entry which is preliminary data.</text>
</comment>
<proteinExistence type="predicted"/>
<dbReference type="EMBL" id="QXIR01000005">
    <property type="protein sequence ID" value="RIW36340.1"/>
    <property type="molecule type" value="Genomic_DNA"/>
</dbReference>
<accession>A0A3A1R640</accession>
<dbReference type="Proteomes" id="UP000265801">
    <property type="component" value="Unassembled WGS sequence"/>
</dbReference>